<dbReference type="SUPFAM" id="SSF52833">
    <property type="entry name" value="Thioredoxin-like"/>
    <property type="match status" value="1"/>
</dbReference>
<accession>A0AAV9EBT4</accession>
<feature type="region of interest" description="Disordered" evidence="6">
    <location>
        <begin position="410"/>
        <end position="447"/>
    </location>
</feature>
<name>A0AAV9EBT4_ACOCL</name>
<evidence type="ECO:0000256" key="5">
    <source>
        <dbReference type="ARBA" id="ARBA00060135"/>
    </source>
</evidence>
<dbReference type="Pfam" id="PF13848">
    <property type="entry name" value="Thioredoxin_6"/>
    <property type="match status" value="1"/>
</dbReference>
<dbReference type="GO" id="GO:0034976">
    <property type="term" value="P:response to endoplasmic reticulum stress"/>
    <property type="evidence" value="ECO:0007669"/>
    <property type="project" value="TreeGrafter"/>
</dbReference>
<comment type="caution">
    <text evidence="10">The sequence shown here is derived from an EMBL/GenBank/DDBJ whole genome shotgun (WGS) entry which is preliminary data.</text>
</comment>
<organism evidence="10 11">
    <name type="scientific">Acorus calamus</name>
    <name type="common">Sweet flag</name>
    <dbReference type="NCBI Taxonomy" id="4465"/>
    <lineage>
        <taxon>Eukaryota</taxon>
        <taxon>Viridiplantae</taxon>
        <taxon>Streptophyta</taxon>
        <taxon>Embryophyta</taxon>
        <taxon>Tracheophyta</taxon>
        <taxon>Spermatophyta</taxon>
        <taxon>Magnoliopsida</taxon>
        <taxon>Liliopsida</taxon>
        <taxon>Acoraceae</taxon>
        <taxon>Acorus</taxon>
    </lineage>
</organism>
<evidence type="ECO:0000256" key="7">
    <source>
        <dbReference type="SAM" id="Phobius"/>
    </source>
</evidence>
<dbReference type="PROSITE" id="PS00194">
    <property type="entry name" value="THIOREDOXIN_1"/>
    <property type="match status" value="1"/>
</dbReference>
<reference evidence="10" key="1">
    <citation type="journal article" date="2023" name="Nat. Commun.">
        <title>Diploid and tetraploid genomes of Acorus and the evolution of monocots.</title>
        <authorList>
            <person name="Ma L."/>
            <person name="Liu K.W."/>
            <person name="Li Z."/>
            <person name="Hsiao Y.Y."/>
            <person name="Qi Y."/>
            <person name="Fu T."/>
            <person name="Tang G.D."/>
            <person name="Zhang D."/>
            <person name="Sun W.H."/>
            <person name="Liu D.K."/>
            <person name="Li Y."/>
            <person name="Chen G.Z."/>
            <person name="Liu X.D."/>
            <person name="Liao X.Y."/>
            <person name="Jiang Y.T."/>
            <person name="Yu X."/>
            <person name="Hao Y."/>
            <person name="Huang J."/>
            <person name="Zhao X.W."/>
            <person name="Ke S."/>
            <person name="Chen Y.Y."/>
            <person name="Wu W.L."/>
            <person name="Hsu J.L."/>
            <person name="Lin Y.F."/>
            <person name="Huang M.D."/>
            <person name="Li C.Y."/>
            <person name="Huang L."/>
            <person name="Wang Z.W."/>
            <person name="Zhao X."/>
            <person name="Zhong W.Y."/>
            <person name="Peng D.H."/>
            <person name="Ahmad S."/>
            <person name="Lan S."/>
            <person name="Zhang J.S."/>
            <person name="Tsai W.C."/>
            <person name="Van de Peer Y."/>
            <person name="Liu Z.J."/>
        </authorList>
    </citation>
    <scope>NUCLEOTIDE SEQUENCE</scope>
    <source>
        <strain evidence="10">CP</strain>
    </source>
</reference>
<dbReference type="Pfam" id="PF00085">
    <property type="entry name" value="Thioredoxin"/>
    <property type="match status" value="1"/>
</dbReference>
<dbReference type="PROSITE" id="PS51352">
    <property type="entry name" value="THIOREDOXIN_2"/>
    <property type="match status" value="1"/>
</dbReference>
<keyword evidence="2 8" id="KW-0732">Signal</keyword>
<dbReference type="GO" id="GO:0006457">
    <property type="term" value="P:protein folding"/>
    <property type="evidence" value="ECO:0007669"/>
    <property type="project" value="TreeGrafter"/>
</dbReference>
<protein>
    <submittedName>
        <fullName evidence="10">Protein disulfide-isomerase 5-2</fullName>
    </submittedName>
</protein>
<keyword evidence="7" id="KW-1133">Transmembrane helix</keyword>
<evidence type="ECO:0000256" key="6">
    <source>
        <dbReference type="SAM" id="MobiDB-lite"/>
    </source>
</evidence>
<evidence type="ECO:0000256" key="2">
    <source>
        <dbReference type="ARBA" id="ARBA00022729"/>
    </source>
</evidence>
<dbReference type="EMBL" id="JAUJYO010000008">
    <property type="protein sequence ID" value="KAK1310849.1"/>
    <property type="molecule type" value="Genomic_DNA"/>
</dbReference>
<feature type="chain" id="PRO_5043518977" evidence="8">
    <location>
        <begin position="29"/>
        <end position="447"/>
    </location>
</feature>
<evidence type="ECO:0000256" key="8">
    <source>
        <dbReference type="SAM" id="SignalP"/>
    </source>
</evidence>
<feature type="compositionally biased region" description="Basic and acidic residues" evidence="6">
    <location>
        <begin position="432"/>
        <end position="447"/>
    </location>
</feature>
<sequence length="447" mass="50313">MHRRNLPLLHLLLTAAALPIWSPPLITASTSPPGKFAVDGTVLELNDSNFDDAIASIDNLLVDFYAPWCGHCKRLSPELDVAAPVLAKWDVPIVIAKLDADKYTKIRDRYDVDGYPTVKLFMHGVPVDYDGPRKAESLIKQLRKFVIPDVSLLESDSAIDNFVLAAGKQFPIFIGFGLNETVIGKLAGKYKKKSWFAVARGFSEDVMVKYDFDKVPALVSIHPGHNEQHVFYGPFEEDFLEDYIRQNQLPLAFPLTIDILKQLGEEKRKVVLTIMDDVSEEKSLKLIRTLKSAASANRDLLFSYVGVKQWEEFADTFDVNKKTKLPRLVVWDGNEKYFLVEGLESLDEEDQGSQISRFLEGYRAGRTIEKTLSGPSFMGFINSLIGIRSVYILVFIIAVTMLIRHVTEDEEGSVPRTIKTEGEITDAGSSESRSEGKKEYRPEDKED</sequence>
<keyword evidence="4" id="KW-0676">Redox-active center</keyword>
<keyword evidence="11" id="KW-1185">Reference proteome</keyword>
<proteinExistence type="inferred from homology"/>
<evidence type="ECO:0000256" key="3">
    <source>
        <dbReference type="ARBA" id="ARBA00023157"/>
    </source>
</evidence>
<dbReference type="Proteomes" id="UP001180020">
    <property type="component" value="Unassembled WGS sequence"/>
</dbReference>
<dbReference type="InterPro" id="IPR017937">
    <property type="entry name" value="Thioredoxin_CS"/>
</dbReference>
<feature type="signal peptide" evidence="8">
    <location>
        <begin position="1"/>
        <end position="28"/>
    </location>
</feature>
<comment type="function">
    <text evidence="5">Acts as a protein-folding catalyst that interacts with nascent polypeptides to catalyze the formation, isomerization, and reduction or oxidation of disulfide bonds. May play a role in storage protein biogenesis.</text>
</comment>
<evidence type="ECO:0000313" key="11">
    <source>
        <dbReference type="Proteomes" id="UP001180020"/>
    </source>
</evidence>
<gene>
    <name evidence="10" type="primary">PDIL5-2</name>
    <name evidence="10" type="ORF">QJS10_CPA08g01107</name>
</gene>
<feature type="transmembrane region" description="Helical" evidence="7">
    <location>
        <begin position="377"/>
        <end position="403"/>
    </location>
</feature>
<keyword evidence="3" id="KW-1015">Disulfide bond</keyword>
<dbReference type="PANTHER" id="PTHR18929:SF218">
    <property type="entry name" value="PROTEIN DISULFIDE-ISOMERASE 5-2"/>
    <property type="match status" value="1"/>
</dbReference>
<evidence type="ECO:0000256" key="4">
    <source>
        <dbReference type="ARBA" id="ARBA00023284"/>
    </source>
</evidence>
<keyword evidence="7" id="KW-0812">Transmembrane</keyword>
<dbReference type="PRINTS" id="PR00421">
    <property type="entry name" value="THIOREDOXIN"/>
</dbReference>
<evidence type="ECO:0000313" key="10">
    <source>
        <dbReference type="EMBL" id="KAK1310849.1"/>
    </source>
</evidence>
<evidence type="ECO:0000256" key="1">
    <source>
        <dbReference type="ARBA" id="ARBA00006347"/>
    </source>
</evidence>
<evidence type="ECO:0000259" key="9">
    <source>
        <dbReference type="PROSITE" id="PS51352"/>
    </source>
</evidence>
<dbReference type="InterPro" id="IPR036249">
    <property type="entry name" value="Thioredoxin-like_sf"/>
</dbReference>
<dbReference type="CDD" id="cd02961">
    <property type="entry name" value="PDI_a_family"/>
    <property type="match status" value="1"/>
</dbReference>
<dbReference type="Gene3D" id="3.40.30.10">
    <property type="entry name" value="Glutaredoxin"/>
    <property type="match status" value="2"/>
</dbReference>
<dbReference type="GO" id="GO:0003756">
    <property type="term" value="F:protein disulfide isomerase activity"/>
    <property type="evidence" value="ECO:0007669"/>
    <property type="project" value="TreeGrafter"/>
</dbReference>
<comment type="similarity">
    <text evidence="1">Belongs to the protein disulfide isomerase family.</text>
</comment>
<dbReference type="AlphaFoldDB" id="A0AAV9EBT4"/>
<dbReference type="GO" id="GO:0005783">
    <property type="term" value="C:endoplasmic reticulum"/>
    <property type="evidence" value="ECO:0007669"/>
    <property type="project" value="TreeGrafter"/>
</dbReference>
<dbReference type="InterPro" id="IPR013766">
    <property type="entry name" value="Thioredoxin_domain"/>
</dbReference>
<dbReference type="FunFam" id="3.40.30.10:FF:000107">
    <property type="entry name" value="Protein disulfide-isomerase 5-2"/>
    <property type="match status" value="1"/>
</dbReference>
<dbReference type="PANTHER" id="PTHR18929">
    <property type="entry name" value="PROTEIN DISULFIDE ISOMERASE"/>
    <property type="match status" value="1"/>
</dbReference>
<reference evidence="10" key="2">
    <citation type="submission" date="2023-06" db="EMBL/GenBank/DDBJ databases">
        <authorList>
            <person name="Ma L."/>
            <person name="Liu K.-W."/>
            <person name="Li Z."/>
            <person name="Hsiao Y.-Y."/>
            <person name="Qi Y."/>
            <person name="Fu T."/>
            <person name="Tang G."/>
            <person name="Zhang D."/>
            <person name="Sun W.-H."/>
            <person name="Liu D.-K."/>
            <person name="Li Y."/>
            <person name="Chen G.-Z."/>
            <person name="Liu X.-D."/>
            <person name="Liao X.-Y."/>
            <person name="Jiang Y.-T."/>
            <person name="Yu X."/>
            <person name="Hao Y."/>
            <person name="Huang J."/>
            <person name="Zhao X.-W."/>
            <person name="Ke S."/>
            <person name="Chen Y.-Y."/>
            <person name="Wu W.-L."/>
            <person name="Hsu J.-L."/>
            <person name="Lin Y.-F."/>
            <person name="Huang M.-D."/>
            <person name="Li C.-Y."/>
            <person name="Huang L."/>
            <person name="Wang Z.-W."/>
            <person name="Zhao X."/>
            <person name="Zhong W.-Y."/>
            <person name="Peng D.-H."/>
            <person name="Ahmad S."/>
            <person name="Lan S."/>
            <person name="Zhang J.-S."/>
            <person name="Tsai W.-C."/>
            <person name="Van De Peer Y."/>
            <person name="Liu Z.-J."/>
        </authorList>
    </citation>
    <scope>NUCLEOTIDE SEQUENCE</scope>
    <source>
        <strain evidence="10">CP</strain>
        <tissue evidence="10">Leaves</tissue>
    </source>
</reference>
<feature type="domain" description="Thioredoxin" evidence="9">
    <location>
        <begin position="17"/>
        <end position="147"/>
    </location>
</feature>
<keyword evidence="7" id="KW-0472">Membrane</keyword>